<dbReference type="Proteomes" id="UP000053095">
    <property type="component" value="Unassembled WGS sequence"/>
</dbReference>
<dbReference type="EMBL" id="DF933829">
    <property type="protein sequence ID" value="GAM38705.1"/>
    <property type="molecule type" value="Genomic_DNA"/>
</dbReference>
<organism evidence="2 3">
    <name type="scientific">Talaromyces pinophilus</name>
    <name type="common">Penicillium pinophilum</name>
    <dbReference type="NCBI Taxonomy" id="128442"/>
    <lineage>
        <taxon>Eukaryota</taxon>
        <taxon>Fungi</taxon>
        <taxon>Dikarya</taxon>
        <taxon>Ascomycota</taxon>
        <taxon>Pezizomycotina</taxon>
        <taxon>Eurotiomycetes</taxon>
        <taxon>Eurotiomycetidae</taxon>
        <taxon>Eurotiales</taxon>
        <taxon>Trichocomaceae</taxon>
        <taxon>Talaromyces</taxon>
        <taxon>Talaromyces sect. Talaromyces</taxon>
    </lineage>
</organism>
<protein>
    <submittedName>
        <fullName evidence="2">Uncharacterized protein</fullName>
    </submittedName>
</protein>
<feature type="region of interest" description="Disordered" evidence="1">
    <location>
        <begin position="335"/>
        <end position="362"/>
    </location>
</feature>
<feature type="region of interest" description="Disordered" evidence="1">
    <location>
        <begin position="424"/>
        <end position="461"/>
    </location>
</feature>
<evidence type="ECO:0000313" key="2">
    <source>
        <dbReference type="EMBL" id="GAM38705.1"/>
    </source>
</evidence>
<feature type="compositionally biased region" description="Low complexity" evidence="1">
    <location>
        <begin position="447"/>
        <end position="458"/>
    </location>
</feature>
<name>A0A6V8HE15_TALPI</name>
<dbReference type="AlphaFoldDB" id="A0A6V8HE15"/>
<evidence type="ECO:0000256" key="1">
    <source>
        <dbReference type="SAM" id="MobiDB-lite"/>
    </source>
</evidence>
<gene>
    <name evidence="2" type="ORF">TCE0_033r09650</name>
</gene>
<proteinExistence type="predicted"/>
<feature type="region of interest" description="Disordered" evidence="1">
    <location>
        <begin position="52"/>
        <end position="113"/>
    </location>
</feature>
<feature type="compositionally biased region" description="Basic and acidic residues" evidence="1">
    <location>
        <begin position="68"/>
        <end position="103"/>
    </location>
</feature>
<accession>A0A6V8HE15</accession>
<keyword evidence="3" id="KW-1185">Reference proteome</keyword>
<reference evidence="3" key="1">
    <citation type="journal article" date="2015" name="Genome Announc.">
        <title>Draft genome sequence of Talaromyces cellulolyticus strain Y-94, a source of lignocellulosic biomass-degrading enzymes.</title>
        <authorList>
            <person name="Fujii T."/>
            <person name="Koike H."/>
            <person name="Sawayama S."/>
            <person name="Yano S."/>
            <person name="Inoue H."/>
        </authorList>
    </citation>
    <scope>NUCLEOTIDE SEQUENCE [LARGE SCALE GENOMIC DNA]</scope>
    <source>
        <strain evidence="3">Y-94</strain>
    </source>
</reference>
<comment type="caution">
    <text evidence="2">The sequence shown here is derived from an EMBL/GenBank/DDBJ whole genome shotgun (WGS) entry which is preliminary data.</text>
</comment>
<sequence>MMSPKWDDPDPGFVAMSQAFTLNPYRDTTFVPQRLMSPPITFPAPLSPCLCAEPKPDSAPELEADELTPEHEVEGESGHGDEHEHEHETDHESEHESDHEHETQYQSEPSAPQEIKHEIAWSTIEAGLQGFTSVRPSTSSSSNGYIDEYGCAQFSDTVDTVDTIGPIETIQPFPYPFNTAYNSQSHLPMVGDIMGSDGHITTQFSGKTGTAGYFSVFPTAYQPRPYQAQPYTPPYVDDYFGSPTSATSATASYGPSLDGPNYGAASYGTSSYGNAYGSNAYGNAYANAYSSNPYSTTAYGLSSNQGMGSQMGMEYRQYNPYGEASQMPIAASMPASTSTMSAPTSTLPNLTVTTPTRSSTVSNGPITPDCSLHHLHPSKHVLPGPPLKGDRSGTAFYRYVTPPFHTTGAPHYVLGEEPPTTSAIARKQSAHARGLSSDSDSGRSRSSRLSSSSSSGASTVGYNRQNVLDSIPLHKLLAMQKIPLPPDGDNLAKDRYIVRGKQLKLSYGQIKAIAGWRDAESTLRGRYRNFTKAKHERVRKPVWHEIDKRLLIKVVMKYARDSLNRMPAGGRNGITGHHPGMRYTVQTLPEGTEANIPWRDVAKRMVAWGGTYEFGASTTKRKWFELTRRKRSF</sequence>
<evidence type="ECO:0000313" key="3">
    <source>
        <dbReference type="Proteomes" id="UP000053095"/>
    </source>
</evidence>